<name>A0A915LAM7_ROMCU</name>
<reference evidence="2" key="1">
    <citation type="submission" date="2022-11" db="UniProtKB">
        <authorList>
            <consortium name="WormBaseParasite"/>
        </authorList>
    </citation>
    <scope>IDENTIFICATION</scope>
</reference>
<sequence>MVTVATMIDSTTMRMVDFEPNIKMTKIDVRSTIIPIIHSRSRCPDIQSREIPCPMIDGGVKTCYSGYCFQIREEKSFCICTHGRIGKLCQTKKIGDCSNNLSMKQVFCVQICL</sequence>
<organism evidence="1 2">
    <name type="scientific">Romanomermis culicivorax</name>
    <name type="common">Nematode worm</name>
    <dbReference type="NCBI Taxonomy" id="13658"/>
    <lineage>
        <taxon>Eukaryota</taxon>
        <taxon>Metazoa</taxon>
        <taxon>Ecdysozoa</taxon>
        <taxon>Nematoda</taxon>
        <taxon>Enoplea</taxon>
        <taxon>Dorylaimia</taxon>
        <taxon>Mermithida</taxon>
        <taxon>Mermithoidea</taxon>
        <taxon>Mermithidae</taxon>
        <taxon>Romanomermis</taxon>
    </lineage>
</organism>
<dbReference type="WBParaSite" id="nRc.2.0.1.t47423-RA">
    <property type="protein sequence ID" value="nRc.2.0.1.t47423-RA"/>
    <property type="gene ID" value="nRc.2.0.1.g47423"/>
</dbReference>
<dbReference type="Proteomes" id="UP000887565">
    <property type="component" value="Unplaced"/>
</dbReference>
<dbReference type="AlphaFoldDB" id="A0A915LAM7"/>
<evidence type="ECO:0000313" key="2">
    <source>
        <dbReference type="WBParaSite" id="nRc.2.0.1.t47423-RA"/>
    </source>
</evidence>
<accession>A0A915LAM7</accession>
<protein>
    <submittedName>
        <fullName evidence="2">EGF-like domain-containing protein</fullName>
    </submittedName>
</protein>
<keyword evidence="1" id="KW-1185">Reference proteome</keyword>
<evidence type="ECO:0000313" key="1">
    <source>
        <dbReference type="Proteomes" id="UP000887565"/>
    </source>
</evidence>
<proteinExistence type="predicted"/>